<sequence length="117" mass="12792">MELARSSCKFYRIICLPRKSRGPGGARSLAPRSNRASPLGPASQQAPLGSSPEHWLHSQASPSLEDMSPRHFLRVSFCALLPLLMTSFPEGSLPGWLPCPHFQFLGVTPPRLLGQIC</sequence>
<proteinExistence type="predicted"/>
<evidence type="ECO:0000313" key="3">
    <source>
        <dbReference type="Proteomes" id="UP000472241"/>
    </source>
</evidence>
<feature type="region of interest" description="Disordered" evidence="1">
    <location>
        <begin position="18"/>
        <end position="63"/>
    </location>
</feature>
<organism evidence="2 3">
    <name type="scientific">Lynx canadensis</name>
    <name type="common">Canada lynx</name>
    <name type="synonym">Felis canadensis</name>
    <dbReference type="NCBI Taxonomy" id="61383"/>
    <lineage>
        <taxon>Eukaryota</taxon>
        <taxon>Metazoa</taxon>
        <taxon>Chordata</taxon>
        <taxon>Craniata</taxon>
        <taxon>Vertebrata</taxon>
        <taxon>Euteleostomi</taxon>
        <taxon>Mammalia</taxon>
        <taxon>Eutheria</taxon>
        <taxon>Laurasiatheria</taxon>
        <taxon>Carnivora</taxon>
        <taxon>Feliformia</taxon>
        <taxon>Felidae</taxon>
        <taxon>Felinae</taxon>
        <taxon>Lynx</taxon>
    </lineage>
</organism>
<dbReference type="Ensembl" id="ENSLCNT00005031052.1">
    <property type="protein sequence ID" value="ENSLCNP00005027799.1"/>
    <property type="gene ID" value="ENSLCNG00005018108.1"/>
</dbReference>
<evidence type="ECO:0000313" key="2">
    <source>
        <dbReference type="Ensembl" id="ENSLCNP00005027799.1"/>
    </source>
</evidence>
<dbReference type="AlphaFoldDB" id="A0A667I477"/>
<accession>A0A667I477</accession>
<evidence type="ECO:0000256" key="1">
    <source>
        <dbReference type="SAM" id="MobiDB-lite"/>
    </source>
</evidence>
<dbReference type="Proteomes" id="UP000472241">
    <property type="component" value="Unplaced"/>
</dbReference>
<name>A0A667I477_LYNCA</name>
<reference evidence="2" key="1">
    <citation type="submission" date="2025-08" db="UniProtKB">
        <authorList>
            <consortium name="Ensembl"/>
        </authorList>
    </citation>
    <scope>IDENTIFICATION</scope>
</reference>
<keyword evidence="3" id="KW-1185">Reference proteome</keyword>
<reference evidence="2" key="2">
    <citation type="submission" date="2025-09" db="UniProtKB">
        <authorList>
            <consortium name="Ensembl"/>
        </authorList>
    </citation>
    <scope>IDENTIFICATION</scope>
</reference>
<protein>
    <submittedName>
        <fullName evidence="2">Uncharacterized protein</fullName>
    </submittedName>
</protein>